<dbReference type="PANTHER" id="PTHR46268:SF6">
    <property type="entry name" value="UNIVERSAL STRESS PROTEIN UP12"/>
    <property type="match status" value="1"/>
</dbReference>
<dbReference type="InterPro" id="IPR006016">
    <property type="entry name" value="UspA"/>
</dbReference>
<comment type="similarity">
    <text evidence="1">Belongs to the universal stress protein A family.</text>
</comment>
<dbReference type="InterPro" id="IPR014729">
    <property type="entry name" value="Rossmann-like_a/b/a_fold"/>
</dbReference>
<dbReference type="AlphaFoldDB" id="S2E7Y9"/>
<dbReference type="Pfam" id="PF00582">
    <property type="entry name" value="Usp"/>
    <property type="match status" value="1"/>
</dbReference>
<accession>S2E7Y9</accession>
<dbReference type="SUPFAM" id="SSF52402">
    <property type="entry name" value="Adenine nucleotide alpha hydrolases-like"/>
    <property type="match status" value="1"/>
</dbReference>
<sequence length="154" mass="16858">MYNTILVPHAGTSAGDKALKHAIHAAKSSSAKIILLHVVEEIPRPPMFALSTSESMKLVKSFRNANEDLKKGMISEMEKRVKICNENNIKASITVTIGSAADEILKIIKKQKVDLVVMAKRRKLKGLKSLLTLGSVSRKIVENTACPVLLVDIE</sequence>
<dbReference type="Proteomes" id="UP000014065">
    <property type="component" value="Unassembled WGS sequence"/>
</dbReference>
<organism evidence="3 4">
    <name type="scientific">Candidatus Nitrosarchaeum limnium BG20</name>
    <dbReference type="NCBI Taxonomy" id="859192"/>
    <lineage>
        <taxon>Archaea</taxon>
        <taxon>Nitrososphaerota</taxon>
        <taxon>Nitrososphaeria</taxon>
        <taxon>Nitrosopumilales</taxon>
        <taxon>Nitrosopumilaceae</taxon>
        <taxon>Nitrosarchaeum</taxon>
    </lineage>
</organism>
<dbReference type="Gene3D" id="3.40.50.620">
    <property type="entry name" value="HUPs"/>
    <property type="match status" value="1"/>
</dbReference>
<gene>
    <name evidence="3" type="ORF">BG20_I0997</name>
</gene>
<evidence type="ECO:0000256" key="1">
    <source>
        <dbReference type="ARBA" id="ARBA00008791"/>
    </source>
</evidence>
<comment type="caution">
    <text evidence="3">The sequence shown here is derived from an EMBL/GenBank/DDBJ whole genome shotgun (WGS) entry which is preliminary data.</text>
</comment>
<dbReference type="RefSeq" id="WP_010189495.1">
    <property type="nucleotide sequence ID" value="NZ_AHJG01000009.1"/>
</dbReference>
<keyword evidence="4" id="KW-1185">Reference proteome</keyword>
<name>S2E7Y9_9ARCH</name>
<proteinExistence type="inferred from homology"/>
<protein>
    <submittedName>
        <fullName evidence="3">Universal stress family protein</fullName>
    </submittedName>
</protein>
<dbReference type="PRINTS" id="PR01438">
    <property type="entry name" value="UNVRSLSTRESS"/>
</dbReference>
<evidence type="ECO:0000313" key="4">
    <source>
        <dbReference type="Proteomes" id="UP000014065"/>
    </source>
</evidence>
<dbReference type="PATRIC" id="fig|859192.6.peg.47"/>
<dbReference type="OrthoDB" id="105697at2157"/>
<feature type="domain" description="UspA" evidence="2">
    <location>
        <begin position="1"/>
        <end position="151"/>
    </location>
</feature>
<evidence type="ECO:0000259" key="2">
    <source>
        <dbReference type="Pfam" id="PF00582"/>
    </source>
</evidence>
<dbReference type="InterPro" id="IPR006015">
    <property type="entry name" value="Universal_stress_UspA"/>
</dbReference>
<dbReference type="EMBL" id="AHJG01000009">
    <property type="protein sequence ID" value="EPA06843.1"/>
    <property type="molecule type" value="Genomic_DNA"/>
</dbReference>
<dbReference type="PANTHER" id="PTHR46268">
    <property type="entry name" value="STRESS RESPONSE PROTEIN NHAX"/>
    <property type="match status" value="1"/>
</dbReference>
<evidence type="ECO:0000313" key="3">
    <source>
        <dbReference type="EMBL" id="EPA06843.1"/>
    </source>
</evidence>
<reference evidence="3 4" key="1">
    <citation type="journal article" date="2012" name="J. Bacteriol.">
        <title>Genome Sequence of "Candidatus Nitrosoarchaeum limnia" BG20, a Low-Salinity Ammonia-Oxidizing Archaeon from the San Francisco Bay Estuary.</title>
        <authorList>
            <person name="Mosier A.C."/>
            <person name="Allen E.E."/>
            <person name="Kim M."/>
            <person name="Ferriera S."/>
            <person name="Francis C.A."/>
        </authorList>
    </citation>
    <scope>NUCLEOTIDE SEQUENCE [LARGE SCALE GENOMIC DNA]</scope>
    <source>
        <strain evidence="3 4">BG20</strain>
    </source>
</reference>
<dbReference type="CDD" id="cd00293">
    <property type="entry name" value="USP-like"/>
    <property type="match status" value="1"/>
</dbReference>